<dbReference type="EMBL" id="LN718928">
    <property type="protein sequence ID" value="CEP06966.1"/>
    <property type="molecule type" value="Genomic_DNA"/>
</dbReference>
<evidence type="ECO:0000313" key="2">
    <source>
        <dbReference type="Proteomes" id="UP000054107"/>
    </source>
</evidence>
<evidence type="ECO:0008006" key="3">
    <source>
        <dbReference type="Google" id="ProtNLM"/>
    </source>
</evidence>
<organism evidence="1 2">
    <name type="scientific">Parasitella parasitica</name>
    <dbReference type="NCBI Taxonomy" id="35722"/>
    <lineage>
        <taxon>Eukaryota</taxon>
        <taxon>Fungi</taxon>
        <taxon>Fungi incertae sedis</taxon>
        <taxon>Mucoromycota</taxon>
        <taxon>Mucoromycotina</taxon>
        <taxon>Mucoromycetes</taxon>
        <taxon>Mucorales</taxon>
        <taxon>Mucorineae</taxon>
        <taxon>Mucoraceae</taxon>
        <taxon>Parasitella</taxon>
    </lineage>
</organism>
<proteinExistence type="predicted"/>
<dbReference type="AlphaFoldDB" id="A0A0B7MMG3"/>
<feature type="non-terminal residue" evidence="1">
    <location>
        <position position="160"/>
    </location>
</feature>
<keyword evidence="2" id="KW-1185">Reference proteome</keyword>
<evidence type="ECO:0000313" key="1">
    <source>
        <dbReference type="EMBL" id="CEP06966.1"/>
    </source>
</evidence>
<dbReference type="Proteomes" id="UP000054107">
    <property type="component" value="Unassembled WGS sequence"/>
</dbReference>
<dbReference type="OrthoDB" id="2290181at2759"/>
<name>A0A0B7MMG3_9FUNG</name>
<gene>
    <name evidence="1" type="primary">PARPA_00231.1 scaffold 566</name>
</gene>
<reference evidence="1 2" key="1">
    <citation type="submission" date="2014-09" db="EMBL/GenBank/DDBJ databases">
        <authorList>
            <person name="Ellenberger Sabrina"/>
        </authorList>
    </citation>
    <scope>NUCLEOTIDE SEQUENCE [LARGE SCALE GENOMIC DNA]</scope>
    <source>
        <strain evidence="1 2">CBS 412.66</strain>
    </source>
</reference>
<sequence length="160" mass="18824">MNWLSHFDKIVLYHDWTENIQLKEFMMAMTNYADIWWKSLNREQRSHIKTVRAAFEDHYGGETMDLMETMHRLENCNQGAESMITFGPKIQVMLEQVYDKAHLQLHTFYLHVNPEVADYVSASNPKTLKQAITTAINIERIRKTSNNTRTFSKSPATPHY</sequence>
<protein>
    <recommendedName>
        <fullName evidence="3">Retrotransposon gag domain-containing protein</fullName>
    </recommendedName>
</protein>
<accession>A0A0B7MMG3</accession>